<dbReference type="GO" id="GO:0003677">
    <property type="term" value="F:DNA binding"/>
    <property type="evidence" value="ECO:0007669"/>
    <property type="project" value="InterPro"/>
</dbReference>
<dbReference type="GO" id="GO:0006310">
    <property type="term" value="P:DNA recombination"/>
    <property type="evidence" value="ECO:0007669"/>
    <property type="project" value="UniProtKB-KW"/>
</dbReference>
<dbReference type="InterPro" id="IPR011010">
    <property type="entry name" value="DNA_brk_join_enz"/>
</dbReference>
<dbReference type="InterPro" id="IPR029063">
    <property type="entry name" value="SAM-dependent_MTases_sf"/>
</dbReference>
<gene>
    <name evidence="2" type="ORF">BIV57_15970</name>
</gene>
<proteinExistence type="predicted"/>
<protein>
    <recommendedName>
        <fullName evidence="4">Tyr recombinase domain-containing protein</fullName>
    </recommendedName>
</protein>
<comment type="caution">
    <text evidence="2">The sequence shown here is derived from an EMBL/GenBank/DDBJ whole genome shotgun (WGS) entry which is preliminary data.</text>
</comment>
<dbReference type="OrthoDB" id="3175606at2"/>
<evidence type="ECO:0008006" key="4">
    <source>
        <dbReference type="Google" id="ProtNLM"/>
    </source>
</evidence>
<dbReference type="GO" id="GO:0015074">
    <property type="term" value="P:DNA integration"/>
    <property type="evidence" value="ECO:0007669"/>
    <property type="project" value="InterPro"/>
</dbReference>
<accession>A0A1J7C4K8</accession>
<evidence type="ECO:0000313" key="3">
    <source>
        <dbReference type="Proteomes" id="UP000243342"/>
    </source>
</evidence>
<evidence type="ECO:0000313" key="2">
    <source>
        <dbReference type="EMBL" id="OIV36496.1"/>
    </source>
</evidence>
<dbReference type="RefSeq" id="WP_071657547.1">
    <property type="nucleotide sequence ID" value="NZ_MLCF01000090.1"/>
</dbReference>
<name>A0A1J7C4K8_9ACTN</name>
<dbReference type="SUPFAM" id="SSF56349">
    <property type="entry name" value="DNA breaking-rejoining enzymes"/>
    <property type="match status" value="1"/>
</dbReference>
<keyword evidence="3" id="KW-1185">Reference proteome</keyword>
<dbReference type="SUPFAM" id="SSF53335">
    <property type="entry name" value="S-adenosyl-L-methionine-dependent methyltransferases"/>
    <property type="match status" value="1"/>
</dbReference>
<evidence type="ECO:0000256" key="1">
    <source>
        <dbReference type="ARBA" id="ARBA00023172"/>
    </source>
</evidence>
<dbReference type="STRING" id="1428644.BIV57_15970"/>
<reference evidence="2 3" key="1">
    <citation type="submission" date="2016-10" db="EMBL/GenBank/DDBJ databases">
        <title>Genome sequence of Streptomyces gilvigriseus MUSC 26.</title>
        <authorList>
            <person name="Lee L.-H."/>
            <person name="Ser H.-L."/>
        </authorList>
    </citation>
    <scope>NUCLEOTIDE SEQUENCE [LARGE SCALE GENOMIC DNA]</scope>
    <source>
        <strain evidence="2 3">MUSC 26</strain>
    </source>
</reference>
<dbReference type="EMBL" id="MLCF01000090">
    <property type="protein sequence ID" value="OIV36496.1"/>
    <property type="molecule type" value="Genomic_DNA"/>
</dbReference>
<dbReference type="Proteomes" id="UP000243342">
    <property type="component" value="Unassembled WGS sequence"/>
</dbReference>
<keyword evidence="1" id="KW-0233">DNA recombination</keyword>
<sequence>MPDLKAGVSVRACTVRIGEQLPGAPGPAVLLAELTPGLAPSIGDAVLVGLLRRAHRLLRSGGVLLLATRQQHTDGAAGRRYRDAAGKVWNGYGLVFTTQLGTPIDPDNLGRSWYPLRKRAGLLCPFHDLRHTCVSLLLDLGVSPHTVRTIAGHKAGGRRPAVDAVAAKRPGCP</sequence>
<dbReference type="InterPro" id="IPR013762">
    <property type="entry name" value="Integrase-like_cat_sf"/>
</dbReference>
<dbReference type="Gene3D" id="1.10.443.10">
    <property type="entry name" value="Intergrase catalytic core"/>
    <property type="match status" value="1"/>
</dbReference>
<organism evidence="2 3">
    <name type="scientific">Mangrovactinospora gilvigrisea</name>
    <dbReference type="NCBI Taxonomy" id="1428644"/>
    <lineage>
        <taxon>Bacteria</taxon>
        <taxon>Bacillati</taxon>
        <taxon>Actinomycetota</taxon>
        <taxon>Actinomycetes</taxon>
        <taxon>Kitasatosporales</taxon>
        <taxon>Streptomycetaceae</taxon>
        <taxon>Mangrovactinospora</taxon>
    </lineage>
</organism>
<dbReference type="AlphaFoldDB" id="A0A1J7C4K8"/>